<evidence type="ECO:0000256" key="6">
    <source>
        <dbReference type="ARBA" id="ARBA00023242"/>
    </source>
</evidence>
<feature type="region of interest" description="Disordered" evidence="8">
    <location>
        <begin position="168"/>
        <end position="217"/>
    </location>
</feature>
<feature type="domain" description="C2H2-type" evidence="9">
    <location>
        <begin position="282"/>
        <end position="309"/>
    </location>
</feature>
<dbReference type="Pfam" id="PF00096">
    <property type="entry name" value="zf-C2H2"/>
    <property type="match status" value="2"/>
</dbReference>
<dbReference type="InterPro" id="IPR050331">
    <property type="entry name" value="Zinc_finger"/>
</dbReference>
<dbReference type="STRING" id="745531.A0A0C3PUS4"/>
<keyword evidence="5" id="KW-0862">Zinc</keyword>
<feature type="compositionally biased region" description="Low complexity" evidence="8">
    <location>
        <begin position="171"/>
        <end position="185"/>
    </location>
</feature>
<dbReference type="Proteomes" id="UP000053257">
    <property type="component" value="Unassembled WGS sequence"/>
</dbReference>
<dbReference type="Gene3D" id="3.30.160.60">
    <property type="entry name" value="Classic Zinc Finger"/>
    <property type="match status" value="2"/>
</dbReference>
<dbReference type="PROSITE" id="PS50157">
    <property type="entry name" value="ZINC_FINGER_C2H2_2"/>
    <property type="match status" value="2"/>
</dbReference>
<accession>A0A0C3PUS4</accession>
<keyword evidence="6" id="KW-0539">Nucleus</keyword>
<proteinExistence type="predicted"/>
<dbReference type="HOGENOM" id="CLU_778808_0_0_1"/>
<keyword evidence="2" id="KW-0479">Metal-binding</keyword>
<evidence type="ECO:0000256" key="2">
    <source>
        <dbReference type="ARBA" id="ARBA00022723"/>
    </source>
</evidence>
<dbReference type="InterPro" id="IPR013087">
    <property type="entry name" value="Znf_C2H2_type"/>
</dbReference>
<comment type="subcellular location">
    <subcellularLocation>
        <location evidence="1">Nucleus</location>
    </subcellularLocation>
</comment>
<evidence type="ECO:0000256" key="3">
    <source>
        <dbReference type="ARBA" id="ARBA00022737"/>
    </source>
</evidence>
<feature type="region of interest" description="Disordered" evidence="8">
    <location>
        <begin position="100"/>
        <end position="120"/>
    </location>
</feature>
<dbReference type="PANTHER" id="PTHR16515:SF66">
    <property type="entry name" value="C2H2-TYPE DOMAIN-CONTAINING PROTEIN"/>
    <property type="match status" value="1"/>
</dbReference>
<dbReference type="AlphaFoldDB" id="A0A0C3PUS4"/>
<sequence length="383" mass="41754">MSEYFYHPIAPPQATAYDYSQFFDTSNDYAIPAKRQQQLPVADFDFQPFLGTNDTAYNPQIHAVEAFDNDLDTSLAAWDISPELQLVSTDNSDLFRRIRTETPTRGGPSTIHSESASGYDTGYAESAYDPTYGSTYGSTYNASEISALSASAGLDMNLQALGLSGRDDRYGSSPVSPNPSVGLSGASSYSPPTYHRGSFSDYEPQTHMRAPPSSSSDYYPSALTSMGVKYSTTVVQATVSPANVSAQLPSMHSTPSPIVASQRVLKSENVSKELLKDSKRKYQCPTCPRAFARAFNLKTHVQTHDPNRAKPYACHHKTCGRSFSRKHDLTRHLVSIHRSEAEENVKNGSAIGVGAGSRVRCDLCGMSWVDNGKSKGCECDDVK</sequence>
<evidence type="ECO:0000256" key="4">
    <source>
        <dbReference type="ARBA" id="ARBA00022771"/>
    </source>
</evidence>
<evidence type="ECO:0000256" key="7">
    <source>
        <dbReference type="PROSITE-ProRule" id="PRU00042"/>
    </source>
</evidence>
<organism evidence="10 11">
    <name type="scientific">Phlebiopsis gigantea (strain 11061_1 CR5-6)</name>
    <name type="common">White-rot fungus</name>
    <name type="synonym">Peniophora gigantea</name>
    <dbReference type="NCBI Taxonomy" id="745531"/>
    <lineage>
        <taxon>Eukaryota</taxon>
        <taxon>Fungi</taxon>
        <taxon>Dikarya</taxon>
        <taxon>Basidiomycota</taxon>
        <taxon>Agaricomycotina</taxon>
        <taxon>Agaricomycetes</taxon>
        <taxon>Polyporales</taxon>
        <taxon>Phanerochaetaceae</taxon>
        <taxon>Phlebiopsis</taxon>
    </lineage>
</organism>
<dbReference type="InterPro" id="IPR036236">
    <property type="entry name" value="Znf_C2H2_sf"/>
</dbReference>
<reference evidence="10 11" key="1">
    <citation type="journal article" date="2014" name="PLoS Genet.">
        <title>Analysis of the Phlebiopsis gigantea genome, transcriptome and secretome provides insight into its pioneer colonization strategies of wood.</title>
        <authorList>
            <person name="Hori C."/>
            <person name="Ishida T."/>
            <person name="Igarashi K."/>
            <person name="Samejima M."/>
            <person name="Suzuki H."/>
            <person name="Master E."/>
            <person name="Ferreira P."/>
            <person name="Ruiz-Duenas F.J."/>
            <person name="Held B."/>
            <person name="Canessa P."/>
            <person name="Larrondo L.F."/>
            <person name="Schmoll M."/>
            <person name="Druzhinina I.S."/>
            <person name="Kubicek C.P."/>
            <person name="Gaskell J.A."/>
            <person name="Kersten P."/>
            <person name="St John F."/>
            <person name="Glasner J."/>
            <person name="Sabat G."/>
            <person name="Splinter BonDurant S."/>
            <person name="Syed K."/>
            <person name="Yadav J."/>
            <person name="Mgbeahuruike A.C."/>
            <person name="Kovalchuk A."/>
            <person name="Asiegbu F.O."/>
            <person name="Lackner G."/>
            <person name="Hoffmeister D."/>
            <person name="Rencoret J."/>
            <person name="Gutierrez A."/>
            <person name="Sun H."/>
            <person name="Lindquist E."/>
            <person name="Barry K."/>
            <person name="Riley R."/>
            <person name="Grigoriev I.V."/>
            <person name="Henrissat B."/>
            <person name="Kues U."/>
            <person name="Berka R.M."/>
            <person name="Martinez A.T."/>
            <person name="Covert S.F."/>
            <person name="Blanchette R.A."/>
            <person name="Cullen D."/>
        </authorList>
    </citation>
    <scope>NUCLEOTIDE SEQUENCE [LARGE SCALE GENOMIC DNA]</scope>
    <source>
        <strain evidence="10 11">11061_1 CR5-6</strain>
    </source>
</reference>
<dbReference type="EMBL" id="KN840446">
    <property type="protein sequence ID" value="KIP11463.1"/>
    <property type="molecule type" value="Genomic_DNA"/>
</dbReference>
<keyword evidence="11" id="KW-1185">Reference proteome</keyword>
<dbReference type="PANTHER" id="PTHR16515">
    <property type="entry name" value="PR DOMAIN ZINC FINGER PROTEIN"/>
    <property type="match status" value="1"/>
</dbReference>
<dbReference type="OrthoDB" id="8117402at2759"/>
<evidence type="ECO:0000256" key="1">
    <source>
        <dbReference type="ARBA" id="ARBA00004123"/>
    </source>
</evidence>
<keyword evidence="4 7" id="KW-0863">Zinc-finger</keyword>
<evidence type="ECO:0000256" key="8">
    <source>
        <dbReference type="SAM" id="MobiDB-lite"/>
    </source>
</evidence>
<keyword evidence="3" id="KW-0677">Repeat</keyword>
<evidence type="ECO:0000313" key="10">
    <source>
        <dbReference type="EMBL" id="KIP11463.1"/>
    </source>
</evidence>
<evidence type="ECO:0000256" key="5">
    <source>
        <dbReference type="ARBA" id="ARBA00022833"/>
    </source>
</evidence>
<evidence type="ECO:0000313" key="11">
    <source>
        <dbReference type="Proteomes" id="UP000053257"/>
    </source>
</evidence>
<dbReference type="PROSITE" id="PS00028">
    <property type="entry name" value="ZINC_FINGER_C2H2_1"/>
    <property type="match status" value="2"/>
</dbReference>
<protein>
    <recommendedName>
        <fullName evidence="9">C2H2-type domain-containing protein</fullName>
    </recommendedName>
</protein>
<dbReference type="GO" id="GO:0005634">
    <property type="term" value="C:nucleus"/>
    <property type="evidence" value="ECO:0007669"/>
    <property type="project" value="UniProtKB-SubCell"/>
</dbReference>
<name>A0A0C3PUS4_PHLG1</name>
<dbReference type="GO" id="GO:0010468">
    <property type="term" value="P:regulation of gene expression"/>
    <property type="evidence" value="ECO:0007669"/>
    <property type="project" value="TreeGrafter"/>
</dbReference>
<feature type="domain" description="C2H2-type" evidence="9">
    <location>
        <begin position="312"/>
        <end position="342"/>
    </location>
</feature>
<dbReference type="SMART" id="SM00355">
    <property type="entry name" value="ZnF_C2H2"/>
    <property type="match status" value="2"/>
</dbReference>
<dbReference type="GO" id="GO:0008270">
    <property type="term" value="F:zinc ion binding"/>
    <property type="evidence" value="ECO:0007669"/>
    <property type="project" value="UniProtKB-KW"/>
</dbReference>
<evidence type="ECO:0000259" key="9">
    <source>
        <dbReference type="PROSITE" id="PS50157"/>
    </source>
</evidence>
<gene>
    <name evidence="10" type="ORF">PHLGIDRAFT_114591</name>
</gene>
<dbReference type="SUPFAM" id="SSF57667">
    <property type="entry name" value="beta-beta-alpha zinc fingers"/>
    <property type="match status" value="1"/>
</dbReference>